<name>A0AAV3AN58_PYXAD</name>
<evidence type="ECO:0000313" key="4">
    <source>
        <dbReference type="Proteomes" id="UP001181693"/>
    </source>
</evidence>
<evidence type="ECO:0000256" key="2">
    <source>
        <dbReference type="SAM" id="Coils"/>
    </source>
</evidence>
<dbReference type="AlphaFoldDB" id="A0AAV3AN58"/>
<dbReference type="InterPro" id="IPR043450">
    <property type="entry name" value="CCDC89-like"/>
</dbReference>
<evidence type="ECO:0008006" key="5">
    <source>
        <dbReference type="Google" id="ProtNLM"/>
    </source>
</evidence>
<dbReference type="PANTHER" id="PTHR34768">
    <property type="entry name" value="COILED-COIL DOMAIN-CONTAINING PROTEIN 89"/>
    <property type="match status" value="1"/>
</dbReference>
<sequence length="317" mass="37897">MPGDTETWDQKAENGLLRSRLDEQSQLICLLKRRADDTALRCQGLERMNEELEKKNTEAQSMVAAERKRADQLEERFNLLASNHQEMIRFKDSYKQQNEELRPECERLREQRHPELLERERNIQELRAQLQAISTQIDQERVRYREEMDSLHQRLETLQEGNQDKSQQLHLLGDRLKESDETCRQVKEELSRLMKMRKTEQIEAERKVEELNKEKKELLQLCMERGRTLMERQKELTELSNCLQAAEKIRREAEERYQRDVMAVDADSRVQELNTRLGDSEKQVEQLRREFEAYKKHSGDLLAKERQLNAKLRHLIG</sequence>
<organism evidence="3 4">
    <name type="scientific">Pyxicephalus adspersus</name>
    <name type="common">African bullfrog</name>
    <dbReference type="NCBI Taxonomy" id="30357"/>
    <lineage>
        <taxon>Eukaryota</taxon>
        <taxon>Metazoa</taxon>
        <taxon>Chordata</taxon>
        <taxon>Craniata</taxon>
        <taxon>Vertebrata</taxon>
        <taxon>Euteleostomi</taxon>
        <taxon>Amphibia</taxon>
        <taxon>Batrachia</taxon>
        <taxon>Anura</taxon>
        <taxon>Neobatrachia</taxon>
        <taxon>Ranoidea</taxon>
        <taxon>Pyxicephalidae</taxon>
        <taxon>Pyxicephalinae</taxon>
        <taxon>Pyxicephalus</taxon>
    </lineage>
</organism>
<feature type="coiled-coil region" evidence="2">
    <location>
        <begin position="35"/>
        <end position="297"/>
    </location>
</feature>
<proteinExistence type="predicted"/>
<dbReference type="EMBL" id="DYDO01000001">
    <property type="protein sequence ID" value="DBA32866.1"/>
    <property type="molecule type" value="Genomic_DNA"/>
</dbReference>
<keyword evidence="4" id="KW-1185">Reference proteome</keyword>
<dbReference type="Proteomes" id="UP001181693">
    <property type="component" value="Unassembled WGS sequence"/>
</dbReference>
<reference evidence="3" key="1">
    <citation type="thesis" date="2020" institute="ProQuest LLC" country="789 East Eisenhower Parkway, Ann Arbor, MI, USA">
        <title>Comparative Genomics and Chromosome Evolution.</title>
        <authorList>
            <person name="Mudd A.B."/>
        </authorList>
    </citation>
    <scope>NUCLEOTIDE SEQUENCE</scope>
    <source>
        <strain evidence="3">1538</strain>
        <tissue evidence="3">Blood</tissue>
    </source>
</reference>
<dbReference type="PANTHER" id="PTHR34768:SF2">
    <property type="entry name" value="COILED-COIL DOMAIN CONTAINING 89"/>
    <property type="match status" value="1"/>
</dbReference>
<keyword evidence="1 2" id="KW-0175">Coiled coil</keyword>
<comment type="caution">
    <text evidence="3">The sequence shown here is derived from an EMBL/GenBank/DDBJ whole genome shotgun (WGS) entry which is preliminary data.</text>
</comment>
<protein>
    <recommendedName>
        <fullName evidence="5">Coiled-coil domain-containing protein 89</fullName>
    </recommendedName>
</protein>
<accession>A0AAV3AN58</accession>
<evidence type="ECO:0000313" key="3">
    <source>
        <dbReference type="EMBL" id="DBA32866.1"/>
    </source>
</evidence>
<evidence type="ECO:0000256" key="1">
    <source>
        <dbReference type="ARBA" id="ARBA00023054"/>
    </source>
</evidence>
<gene>
    <name evidence="3" type="ORF">GDO54_000621</name>
</gene>